<accession>A0ABD3AFM0</accession>
<name>A0ABD3AFM0_9GENT</name>
<evidence type="ECO:0000313" key="2">
    <source>
        <dbReference type="Proteomes" id="UP001630127"/>
    </source>
</evidence>
<organism evidence="1 2">
    <name type="scientific">Cinchona calisaya</name>
    <dbReference type="NCBI Taxonomy" id="153742"/>
    <lineage>
        <taxon>Eukaryota</taxon>
        <taxon>Viridiplantae</taxon>
        <taxon>Streptophyta</taxon>
        <taxon>Embryophyta</taxon>
        <taxon>Tracheophyta</taxon>
        <taxon>Spermatophyta</taxon>
        <taxon>Magnoliopsida</taxon>
        <taxon>eudicotyledons</taxon>
        <taxon>Gunneridae</taxon>
        <taxon>Pentapetalae</taxon>
        <taxon>asterids</taxon>
        <taxon>lamiids</taxon>
        <taxon>Gentianales</taxon>
        <taxon>Rubiaceae</taxon>
        <taxon>Cinchonoideae</taxon>
        <taxon>Cinchoneae</taxon>
        <taxon>Cinchona</taxon>
    </lineage>
</organism>
<gene>
    <name evidence="1" type="ORF">ACH5RR_008667</name>
</gene>
<sequence>MFSGVASIDSELSYPRRCYDRFDSIDLITQILPQPSSQPEGVQVLPQKKKSSSLASLDLKKAVSFHLAVLSIKVLAFATSDIPIEIQMINKVIRPHIPENIISQVLLRLG</sequence>
<dbReference type="AlphaFoldDB" id="A0ABD3AFM0"/>
<dbReference type="Proteomes" id="UP001630127">
    <property type="component" value="Unassembled WGS sequence"/>
</dbReference>
<protein>
    <submittedName>
        <fullName evidence="1">Uncharacterized protein</fullName>
    </submittedName>
</protein>
<comment type="caution">
    <text evidence="1">The sequence shown here is derived from an EMBL/GenBank/DDBJ whole genome shotgun (WGS) entry which is preliminary data.</text>
</comment>
<proteinExistence type="predicted"/>
<dbReference type="EMBL" id="JBJUIK010000004">
    <property type="protein sequence ID" value="KAL3529345.1"/>
    <property type="molecule type" value="Genomic_DNA"/>
</dbReference>
<reference evidence="1 2" key="1">
    <citation type="submission" date="2024-11" db="EMBL/GenBank/DDBJ databases">
        <title>A near-complete genome assembly of Cinchona calisaya.</title>
        <authorList>
            <person name="Lian D.C."/>
            <person name="Zhao X.W."/>
            <person name="Wei L."/>
        </authorList>
    </citation>
    <scope>NUCLEOTIDE SEQUENCE [LARGE SCALE GENOMIC DNA]</scope>
    <source>
        <tissue evidence="1">Nenye</tissue>
    </source>
</reference>
<keyword evidence="2" id="KW-1185">Reference proteome</keyword>
<evidence type="ECO:0000313" key="1">
    <source>
        <dbReference type="EMBL" id="KAL3529345.1"/>
    </source>
</evidence>